<dbReference type="AlphaFoldDB" id="A0A238D9K0"/>
<keyword evidence="3" id="KW-1185">Reference proteome</keyword>
<organism evidence="2 3">
    <name type="scientific">Thiomonas delicata</name>
    <name type="common">Thiomonas cuprina</name>
    <dbReference type="NCBI Taxonomy" id="364030"/>
    <lineage>
        <taxon>Bacteria</taxon>
        <taxon>Pseudomonadati</taxon>
        <taxon>Pseudomonadota</taxon>
        <taxon>Betaproteobacteria</taxon>
        <taxon>Burkholderiales</taxon>
        <taxon>Thiomonas</taxon>
    </lineage>
</organism>
<proteinExistence type="predicted"/>
<feature type="region of interest" description="Disordered" evidence="1">
    <location>
        <begin position="92"/>
        <end position="116"/>
    </location>
</feature>
<dbReference type="EMBL" id="FLMQ01000058">
    <property type="protein sequence ID" value="SBP89987.1"/>
    <property type="molecule type" value="Genomic_DNA"/>
</dbReference>
<evidence type="ECO:0000313" key="3">
    <source>
        <dbReference type="Proteomes" id="UP000214566"/>
    </source>
</evidence>
<dbReference type="Proteomes" id="UP000214566">
    <property type="component" value="Unassembled WGS sequence"/>
</dbReference>
<evidence type="ECO:0008006" key="4">
    <source>
        <dbReference type="Google" id="ProtNLM"/>
    </source>
</evidence>
<evidence type="ECO:0000256" key="1">
    <source>
        <dbReference type="SAM" id="MobiDB-lite"/>
    </source>
</evidence>
<gene>
    <name evidence="2" type="ORF">THIARS_90137</name>
</gene>
<feature type="compositionally biased region" description="Polar residues" evidence="1">
    <location>
        <begin position="106"/>
        <end position="116"/>
    </location>
</feature>
<name>A0A238D9K0_THIDL</name>
<accession>A0A238D9K0</accession>
<reference evidence="2 3" key="1">
    <citation type="submission" date="2016-06" db="EMBL/GenBank/DDBJ databases">
        <authorList>
            <person name="Kjaerup R.B."/>
            <person name="Dalgaard T.S."/>
            <person name="Juul-Madsen H.R."/>
        </authorList>
    </citation>
    <scope>NUCLEOTIDE SEQUENCE [LARGE SCALE GENOMIC DNA]</scope>
    <source>
        <strain evidence="2 3">DSM 16361</strain>
    </source>
</reference>
<evidence type="ECO:0000313" key="2">
    <source>
        <dbReference type="EMBL" id="SBP89987.1"/>
    </source>
</evidence>
<sequence length="116" mass="12990">MSSSIRSNFPILIHDRITGYYKIPANILNLPAYKVLRVEETEHDYHISAEIAQTPTHCRACGHDCLLGHGRNEQIVRDLLIHGNAWASTWTPSVGGARRAARPSWSRCQQSTPSGR</sequence>
<protein>
    <recommendedName>
        <fullName evidence="4">Transposase IS204/IS1001/IS1096/IS1165 zinc-finger domain-containing protein</fullName>
    </recommendedName>
</protein>